<reference evidence="1" key="1">
    <citation type="submission" date="2020-09" db="EMBL/GenBank/DDBJ databases">
        <title>Genome-Enabled Discovery of Anthraquinone Biosynthesis in Senna tora.</title>
        <authorList>
            <person name="Kang S.-H."/>
            <person name="Pandey R.P."/>
            <person name="Lee C.-M."/>
            <person name="Sim J.-S."/>
            <person name="Jeong J.-T."/>
            <person name="Choi B.-S."/>
            <person name="Jung M."/>
            <person name="Ginzburg D."/>
            <person name="Zhao K."/>
            <person name="Won S.Y."/>
            <person name="Oh T.-J."/>
            <person name="Yu Y."/>
            <person name="Kim N.-H."/>
            <person name="Lee O.R."/>
            <person name="Lee T.-H."/>
            <person name="Bashyal P."/>
            <person name="Kim T.-S."/>
            <person name="Lee W.-H."/>
            <person name="Kawkins C."/>
            <person name="Kim C.-K."/>
            <person name="Kim J.S."/>
            <person name="Ahn B.O."/>
            <person name="Rhee S.Y."/>
            <person name="Sohng J.K."/>
        </authorList>
    </citation>
    <scope>NUCLEOTIDE SEQUENCE</scope>
    <source>
        <tissue evidence="1">Leaf</tissue>
    </source>
</reference>
<dbReference type="AlphaFoldDB" id="A0A834WKD4"/>
<gene>
    <name evidence="1" type="ORF">G2W53_022322</name>
</gene>
<keyword evidence="2" id="KW-1185">Reference proteome</keyword>
<comment type="caution">
    <text evidence="1">The sequence shown here is derived from an EMBL/GenBank/DDBJ whole genome shotgun (WGS) entry which is preliminary data.</text>
</comment>
<name>A0A834WKD4_9FABA</name>
<dbReference type="EMBL" id="JAAIUW010000007">
    <property type="protein sequence ID" value="KAF7824178.1"/>
    <property type="molecule type" value="Genomic_DNA"/>
</dbReference>
<evidence type="ECO:0000313" key="2">
    <source>
        <dbReference type="Proteomes" id="UP000634136"/>
    </source>
</evidence>
<dbReference type="Proteomes" id="UP000634136">
    <property type="component" value="Unassembled WGS sequence"/>
</dbReference>
<proteinExistence type="predicted"/>
<evidence type="ECO:0000313" key="1">
    <source>
        <dbReference type="EMBL" id="KAF7824178.1"/>
    </source>
</evidence>
<accession>A0A834WKD4</accession>
<organism evidence="1 2">
    <name type="scientific">Senna tora</name>
    <dbReference type="NCBI Taxonomy" id="362788"/>
    <lineage>
        <taxon>Eukaryota</taxon>
        <taxon>Viridiplantae</taxon>
        <taxon>Streptophyta</taxon>
        <taxon>Embryophyta</taxon>
        <taxon>Tracheophyta</taxon>
        <taxon>Spermatophyta</taxon>
        <taxon>Magnoliopsida</taxon>
        <taxon>eudicotyledons</taxon>
        <taxon>Gunneridae</taxon>
        <taxon>Pentapetalae</taxon>
        <taxon>rosids</taxon>
        <taxon>fabids</taxon>
        <taxon>Fabales</taxon>
        <taxon>Fabaceae</taxon>
        <taxon>Caesalpinioideae</taxon>
        <taxon>Cassia clade</taxon>
        <taxon>Senna</taxon>
    </lineage>
</organism>
<protein>
    <submittedName>
        <fullName evidence="1">Uncharacterized protein</fullName>
    </submittedName>
</protein>
<sequence length="75" mass="8081">MLIPQSGLLPLRRTARGCSLLLILNILHPSDSSLTSLPLRWRGIGPRGQQARAQLVHCSGVGSSTGPYPSLFVFD</sequence>